<dbReference type="EMBL" id="JAACXV010002217">
    <property type="protein sequence ID" value="KAF7277410.1"/>
    <property type="molecule type" value="Genomic_DNA"/>
</dbReference>
<feature type="region of interest" description="Disordered" evidence="1">
    <location>
        <begin position="23"/>
        <end position="42"/>
    </location>
</feature>
<protein>
    <submittedName>
        <fullName evidence="2">Uncharacterized protein</fullName>
    </submittedName>
</protein>
<accession>A0A834MF17</accession>
<feature type="compositionally biased region" description="Polar residues" evidence="1">
    <location>
        <begin position="23"/>
        <end position="38"/>
    </location>
</feature>
<dbReference type="OrthoDB" id="432970at2759"/>
<dbReference type="Proteomes" id="UP000625711">
    <property type="component" value="Unassembled WGS sequence"/>
</dbReference>
<evidence type="ECO:0000313" key="3">
    <source>
        <dbReference type="Proteomes" id="UP000625711"/>
    </source>
</evidence>
<keyword evidence="3" id="KW-1185">Reference proteome</keyword>
<evidence type="ECO:0000256" key="1">
    <source>
        <dbReference type="SAM" id="MobiDB-lite"/>
    </source>
</evidence>
<sequence>MVSLARGIRGLYFVKNETDFGQDSSDATITAENNSSTENNKRKLDNEELAIKKLKTDIQENFHSRDKIINEFCELSECNTPEQIQAVSEHLL</sequence>
<comment type="caution">
    <text evidence="2">The sequence shown here is derived from an EMBL/GenBank/DDBJ whole genome shotgun (WGS) entry which is preliminary data.</text>
</comment>
<gene>
    <name evidence="2" type="ORF">GWI33_007637</name>
</gene>
<dbReference type="AlphaFoldDB" id="A0A834MF17"/>
<evidence type="ECO:0000313" key="2">
    <source>
        <dbReference type="EMBL" id="KAF7277410.1"/>
    </source>
</evidence>
<feature type="non-terminal residue" evidence="2">
    <location>
        <position position="1"/>
    </location>
</feature>
<organism evidence="2 3">
    <name type="scientific">Rhynchophorus ferrugineus</name>
    <name type="common">Red palm weevil</name>
    <name type="synonym">Curculio ferrugineus</name>
    <dbReference type="NCBI Taxonomy" id="354439"/>
    <lineage>
        <taxon>Eukaryota</taxon>
        <taxon>Metazoa</taxon>
        <taxon>Ecdysozoa</taxon>
        <taxon>Arthropoda</taxon>
        <taxon>Hexapoda</taxon>
        <taxon>Insecta</taxon>
        <taxon>Pterygota</taxon>
        <taxon>Neoptera</taxon>
        <taxon>Endopterygota</taxon>
        <taxon>Coleoptera</taxon>
        <taxon>Polyphaga</taxon>
        <taxon>Cucujiformia</taxon>
        <taxon>Curculionidae</taxon>
        <taxon>Dryophthorinae</taxon>
        <taxon>Rhynchophorus</taxon>
    </lineage>
</organism>
<reference evidence="2" key="1">
    <citation type="submission" date="2020-08" db="EMBL/GenBank/DDBJ databases">
        <title>Genome sequencing and assembly of the red palm weevil Rhynchophorus ferrugineus.</title>
        <authorList>
            <person name="Dias G.B."/>
            <person name="Bergman C.M."/>
            <person name="Manee M."/>
        </authorList>
    </citation>
    <scope>NUCLEOTIDE SEQUENCE</scope>
    <source>
        <strain evidence="2">AA-2017</strain>
        <tissue evidence="2">Whole larva</tissue>
    </source>
</reference>
<name>A0A834MF17_RHYFE</name>
<proteinExistence type="predicted"/>